<name>A0AAI9NZG6_9FIRM</name>
<protein>
    <submittedName>
        <fullName evidence="14">Potassium transporter KefA</fullName>
    </submittedName>
</protein>
<keyword evidence="9 13" id="KW-1133">Transmembrane helix</keyword>
<dbReference type="InterPro" id="IPR004772">
    <property type="entry name" value="TrkH"/>
</dbReference>
<reference evidence="14" key="1">
    <citation type="submission" date="2020-06" db="EMBL/GenBank/DDBJ databases">
        <title>Characterization of fructooligosaccharide metabolism and fructooligosaccharide-degrading enzymes in human commensal butyrate producers.</title>
        <authorList>
            <person name="Tanno H."/>
            <person name="Fujii T."/>
            <person name="Hirano K."/>
            <person name="Maeno S."/>
            <person name="Tonozuka T."/>
            <person name="Sakamoto M."/>
            <person name="Ohkuma M."/>
            <person name="Tochio T."/>
            <person name="Endo A."/>
        </authorList>
    </citation>
    <scope>NUCLEOTIDE SEQUENCE</scope>
    <source>
        <strain evidence="14">JCM 31265</strain>
    </source>
</reference>
<comment type="similarity">
    <text evidence="2">Belongs to the TrkH potassium transport family.</text>
</comment>
<evidence type="ECO:0000256" key="11">
    <source>
        <dbReference type="ARBA" id="ARBA00023136"/>
    </source>
</evidence>
<evidence type="ECO:0000256" key="9">
    <source>
        <dbReference type="ARBA" id="ARBA00022989"/>
    </source>
</evidence>
<dbReference type="GO" id="GO:0046872">
    <property type="term" value="F:metal ion binding"/>
    <property type="evidence" value="ECO:0007669"/>
    <property type="project" value="UniProtKB-KW"/>
</dbReference>
<evidence type="ECO:0000256" key="3">
    <source>
        <dbReference type="ARBA" id="ARBA00022448"/>
    </source>
</evidence>
<organism evidence="14 15">
    <name type="scientific">Coprococcus eutactus</name>
    <dbReference type="NCBI Taxonomy" id="33043"/>
    <lineage>
        <taxon>Bacteria</taxon>
        <taxon>Bacillati</taxon>
        <taxon>Bacillota</taxon>
        <taxon>Clostridia</taxon>
        <taxon>Lachnospirales</taxon>
        <taxon>Lachnospiraceae</taxon>
        <taxon>Coprococcus</taxon>
    </lineage>
</organism>
<dbReference type="InterPro" id="IPR003445">
    <property type="entry name" value="Cat_transpt"/>
</dbReference>
<evidence type="ECO:0000256" key="12">
    <source>
        <dbReference type="PIRSR" id="PIRSR006247-1"/>
    </source>
</evidence>
<feature type="binding site" evidence="12">
    <location>
        <position position="430"/>
    </location>
    <ligand>
        <name>K(+)</name>
        <dbReference type="ChEBI" id="CHEBI:29103"/>
    </ligand>
</feature>
<feature type="transmembrane region" description="Helical" evidence="13">
    <location>
        <begin position="330"/>
        <end position="349"/>
    </location>
</feature>
<dbReference type="RefSeq" id="WP_015534036.1">
    <property type="nucleotide sequence ID" value="NZ_BLYL01000016.1"/>
</dbReference>
<evidence type="ECO:0000256" key="1">
    <source>
        <dbReference type="ARBA" id="ARBA00004429"/>
    </source>
</evidence>
<evidence type="ECO:0000256" key="8">
    <source>
        <dbReference type="ARBA" id="ARBA00022958"/>
    </source>
</evidence>
<evidence type="ECO:0000313" key="14">
    <source>
        <dbReference type="EMBL" id="GFO95281.1"/>
    </source>
</evidence>
<keyword evidence="7 13" id="KW-0812">Transmembrane</keyword>
<dbReference type="EMBL" id="BLYL01000016">
    <property type="protein sequence ID" value="GFO95281.1"/>
    <property type="molecule type" value="Genomic_DNA"/>
</dbReference>
<feature type="transmembrane region" description="Helical" evidence="13">
    <location>
        <begin position="466"/>
        <end position="486"/>
    </location>
</feature>
<feature type="binding site" evidence="12">
    <location>
        <position position="110"/>
    </location>
    <ligand>
        <name>K(+)</name>
        <dbReference type="ChEBI" id="CHEBI:29103"/>
    </ligand>
</feature>
<dbReference type="AlphaFoldDB" id="A0AAI9NZG6"/>
<evidence type="ECO:0000313" key="15">
    <source>
        <dbReference type="Proteomes" id="UP000660047"/>
    </source>
</evidence>
<evidence type="ECO:0000256" key="4">
    <source>
        <dbReference type="ARBA" id="ARBA00022475"/>
    </source>
</evidence>
<feature type="transmembrane region" description="Helical" evidence="13">
    <location>
        <begin position="235"/>
        <end position="259"/>
    </location>
</feature>
<feature type="transmembrane region" description="Helical" evidence="13">
    <location>
        <begin position="271"/>
        <end position="290"/>
    </location>
</feature>
<comment type="caution">
    <text evidence="14">The sequence shown here is derived from an EMBL/GenBank/DDBJ whole genome shotgun (WGS) entry which is preliminary data.</text>
</comment>
<keyword evidence="8 12" id="KW-0630">Potassium</keyword>
<feature type="binding site" evidence="12">
    <location>
        <position position="314"/>
    </location>
    <ligand>
        <name>K(+)</name>
        <dbReference type="ChEBI" id="CHEBI:29103"/>
    </ligand>
</feature>
<evidence type="ECO:0000256" key="10">
    <source>
        <dbReference type="ARBA" id="ARBA00023065"/>
    </source>
</evidence>
<evidence type="ECO:0000256" key="2">
    <source>
        <dbReference type="ARBA" id="ARBA00009137"/>
    </source>
</evidence>
<feature type="transmembrane region" description="Helical" evidence="13">
    <location>
        <begin position="392"/>
        <end position="412"/>
    </location>
</feature>
<keyword evidence="12" id="KW-0479">Metal-binding</keyword>
<comment type="subcellular location">
    <subcellularLocation>
        <location evidence="1">Cell inner membrane</location>
        <topology evidence="1">Multi-pass membrane protein</topology>
    </subcellularLocation>
</comment>
<accession>A0AAI9NZG6</accession>
<dbReference type="GO" id="GO:0015379">
    <property type="term" value="F:potassium:chloride symporter activity"/>
    <property type="evidence" value="ECO:0007669"/>
    <property type="project" value="InterPro"/>
</dbReference>
<feature type="binding site" evidence="12">
    <location>
        <position position="220"/>
    </location>
    <ligand>
        <name>K(+)</name>
        <dbReference type="ChEBI" id="CHEBI:29103"/>
    </ligand>
</feature>
<evidence type="ECO:0000256" key="5">
    <source>
        <dbReference type="ARBA" id="ARBA00022519"/>
    </source>
</evidence>
<feature type="binding site" evidence="12">
    <location>
        <position position="313"/>
    </location>
    <ligand>
        <name>K(+)</name>
        <dbReference type="ChEBI" id="CHEBI:29103"/>
    </ligand>
</feature>
<evidence type="ECO:0000256" key="13">
    <source>
        <dbReference type="SAM" id="Phobius"/>
    </source>
</evidence>
<dbReference type="PIRSF" id="PIRSF006247">
    <property type="entry name" value="TrkH"/>
    <property type="match status" value="1"/>
</dbReference>
<keyword evidence="4" id="KW-1003">Cell membrane</keyword>
<dbReference type="Proteomes" id="UP000660047">
    <property type="component" value="Unassembled WGS sequence"/>
</dbReference>
<feature type="transmembrane region" description="Helical" evidence="13">
    <location>
        <begin position="183"/>
        <end position="201"/>
    </location>
</feature>
<evidence type="ECO:0000256" key="6">
    <source>
        <dbReference type="ARBA" id="ARBA00022538"/>
    </source>
</evidence>
<gene>
    <name evidence="14" type="ORF">COEU31_23270</name>
</gene>
<feature type="transmembrane region" description="Helical" evidence="13">
    <location>
        <begin position="7"/>
        <end position="30"/>
    </location>
</feature>
<proteinExistence type="inferred from homology"/>
<keyword evidence="11 13" id="KW-0472">Membrane</keyword>
<feature type="transmembrane region" description="Helical" evidence="13">
    <location>
        <begin position="126"/>
        <end position="148"/>
    </location>
</feature>
<dbReference type="Pfam" id="PF02386">
    <property type="entry name" value="TrkH"/>
    <property type="match status" value="1"/>
</dbReference>
<keyword evidence="5" id="KW-0997">Cell inner membrane</keyword>
<feature type="binding site" evidence="12">
    <location>
        <position position="109"/>
    </location>
    <ligand>
        <name>K(+)</name>
        <dbReference type="ChEBI" id="CHEBI:29103"/>
    </ligand>
</feature>
<feature type="transmembrane region" description="Helical" evidence="13">
    <location>
        <begin position="68"/>
        <end position="89"/>
    </location>
</feature>
<feature type="transmembrane region" description="Helical" evidence="13">
    <location>
        <begin position="36"/>
        <end position="56"/>
    </location>
</feature>
<dbReference type="PANTHER" id="PTHR32024">
    <property type="entry name" value="TRK SYSTEM POTASSIUM UPTAKE PROTEIN TRKG-RELATED"/>
    <property type="match status" value="1"/>
</dbReference>
<dbReference type="GO" id="GO:0005886">
    <property type="term" value="C:plasma membrane"/>
    <property type="evidence" value="ECO:0007669"/>
    <property type="project" value="UniProtKB-SubCell"/>
</dbReference>
<keyword evidence="3" id="KW-0813">Transport</keyword>
<evidence type="ECO:0000256" key="7">
    <source>
        <dbReference type="ARBA" id="ARBA00022692"/>
    </source>
</evidence>
<dbReference type="PANTHER" id="PTHR32024:SF2">
    <property type="entry name" value="TRK SYSTEM POTASSIUM UPTAKE PROTEIN TRKG-RELATED"/>
    <property type="match status" value="1"/>
</dbReference>
<keyword evidence="10" id="KW-0406">Ion transport</keyword>
<sequence>MNNSMIVFILGQIIRLEGLLMIIPCLTSLIYQEHEIFAFLIVIISCLVIGTLMTLRKPANQTIYLKEGCVATAFSWILLSIFGCMPFVISGEIPSFTNALFETISGFTTTGASILSDVESMSHGMMLWRCFTHWIGGMGVLVFLLAIIPMNSASGSNMNLMKAESPGPSVGKLVPRLKHTARILYVIYFGMTVLEVIFLMFGHMSLFDALCTAFGTAGTGGFGIKNDSFGSFSPYIQWVVTVFMILFGVNFNFYYFVLFRNIRKALSMEEVRTYFLIILTSVAILFVSLMNTMSNMWDALRHAAFQVASIITTTGYASADFDQWSQTCKTVLVILMFVGACAGSTGGGMKVSRLVIMFKTVVKELSSYFHPKNIKKINMDGKPVEHEVVRAVNVYFITLMGIFTLSVFLVSLEGRDLVTNFTAVASCLNNIGPGLSEVGPTRNFGGLTGFTKYVLMFDMLAGRLELFPLLLIFNPGVYRDMIMGAWRGIKRRRQERRAN</sequence>
<keyword evidence="6" id="KW-0633">Potassium transport</keyword>